<organism evidence="10 11">
    <name type="scientific">Acrocarpospora pleiomorpha</name>
    <dbReference type="NCBI Taxonomy" id="90975"/>
    <lineage>
        <taxon>Bacteria</taxon>
        <taxon>Bacillati</taxon>
        <taxon>Actinomycetota</taxon>
        <taxon>Actinomycetes</taxon>
        <taxon>Streptosporangiales</taxon>
        <taxon>Streptosporangiaceae</taxon>
        <taxon>Acrocarpospora</taxon>
    </lineage>
</organism>
<dbReference type="GO" id="GO:0005886">
    <property type="term" value="C:plasma membrane"/>
    <property type="evidence" value="ECO:0007669"/>
    <property type="project" value="UniProtKB-SubCell"/>
</dbReference>
<proteinExistence type="inferred from homology"/>
<dbReference type="InterPro" id="IPR051788">
    <property type="entry name" value="MFS_Transporter"/>
</dbReference>
<dbReference type="PANTHER" id="PTHR23514">
    <property type="entry name" value="BYPASS OF STOP CODON PROTEIN 6"/>
    <property type="match status" value="1"/>
</dbReference>
<evidence type="ECO:0000313" key="11">
    <source>
        <dbReference type="Proteomes" id="UP000377595"/>
    </source>
</evidence>
<gene>
    <name evidence="10" type="ORF">Aple_055090</name>
</gene>
<keyword evidence="11" id="KW-1185">Reference proteome</keyword>
<evidence type="ECO:0000256" key="5">
    <source>
        <dbReference type="ARBA" id="ARBA00022989"/>
    </source>
</evidence>
<comment type="similarity">
    <text evidence="2">Belongs to the major facilitator superfamily.</text>
</comment>
<feature type="transmembrane region" description="Helical" evidence="8">
    <location>
        <begin position="74"/>
        <end position="91"/>
    </location>
</feature>
<dbReference type="GO" id="GO:0022857">
    <property type="term" value="F:transmembrane transporter activity"/>
    <property type="evidence" value="ECO:0007669"/>
    <property type="project" value="InterPro"/>
</dbReference>
<dbReference type="InterPro" id="IPR036259">
    <property type="entry name" value="MFS_trans_sf"/>
</dbReference>
<keyword evidence="3" id="KW-0813">Transport</keyword>
<feature type="transmembrane region" description="Helical" evidence="8">
    <location>
        <begin position="214"/>
        <end position="233"/>
    </location>
</feature>
<feature type="transmembrane region" description="Helical" evidence="8">
    <location>
        <begin position="300"/>
        <end position="321"/>
    </location>
</feature>
<feature type="domain" description="Major facilitator superfamily (MFS) profile" evidence="9">
    <location>
        <begin position="6"/>
        <end position="387"/>
    </location>
</feature>
<feature type="transmembrane region" description="Helical" evidence="8">
    <location>
        <begin position="361"/>
        <end position="378"/>
    </location>
</feature>
<dbReference type="AlphaFoldDB" id="A0A5M3XSR5"/>
<evidence type="ECO:0000259" key="9">
    <source>
        <dbReference type="PROSITE" id="PS50850"/>
    </source>
</evidence>
<evidence type="ECO:0000313" key="10">
    <source>
        <dbReference type="EMBL" id="GES22611.1"/>
    </source>
</evidence>
<feature type="transmembrane region" description="Helical" evidence="8">
    <location>
        <begin position="333"/>
        <end position="355"/>
    </location>
</feature>
<dbReference type="InterPro" id="IPR011701">
    <property type="entry name" value="MFS"/>
</dbReference>
<dbReference type="Proteomes" id="UP000377595">
    <property type="component" value="Unassembled WGS sequence"/>
</dbReference>
<reference evidence="10 11" key="1">
    <citation type="submission" date="2019-10" db="EMBL/GenBank/DDBJ databases">
        <title>Whole genome shotgun sequence of Acrocarpospora pleiomorpha NBRC 16267.</title>
        <authorList>
            <person name="Ichikawa N."/>
            <person name="Kimura A."/>
            <person name="Kitahashi Y."/>
            <person name="Komaki H."/>
            <person name="Oguchi A."/>
        </authorList>
    </citation>
    <scope>NUCLEOTIDE SEQUENCE [LARGE SCALE GENOMIC DNA]</scope>
    <source>
        <strain evidence="10 11">NBRC 16267</strain>
    </source>
</reference>
<dbReference type="PROSITE" id="PS50850">
    <property type="entry name" value="MFS"/>
    <property type="match status" value="1"/>
</dbReference>
<evidence type="ECO:0000256" key="6">
    <source>
        <dbReference type="ARBA" id="ARBA00023136"/>
    </source>
</evidence>
<feature type="region of interest" description="Disordered" evidence="7">
    <location>
        <begin position="187"/>
        <end position="207"/>
    </location>
</feature>
<feature type="transmembrane region" description="Helical" evidence="8">
    <location>
        <begin position="97"/>
        <end position="117"/>
    </location>
</feature>
<keyword evidence="5 8" id="KW-1133">Transmembrane helix</keyword>
<comment type="caution">
    <text evidence="10">The sequence shown here is derived from an EMBL/GenBank/DDBJ whole genome shotgun (WGS) entry which is preliminary data.</text>
</comment>
<evidence type="ECO:0000256" key="8">
    <source>
        <dbReference type="SAM" id="Phobius"/>
    </source>
</evidence>
<evidence type="ECO:0000256" key="1">
    <source>
        <dbReference type="ARBA" id="ARBA00004651"/>
    </source>
</evidence>
<dbReference type="SUPFAM" id="SSF103473">
    <property type="entry name" value="MFS general substrate transporter"/>
    <property type="match status" value="1"/>
</dbReference>
<feature type="transmembrane region" description="Helical" evidence="8">
    <location>
        <begin position="276"/>
        <end position="294"/>
    </location>
</feature>
<feature type="transmembrane region" description="Helical" evidence="8">
    <location>
        <begin position="164"/>
        <end position="181"/>
    </location>
</feature>
<evidence type="ECO:0000256" key="2">
    <source>
        <dbReference type="ARBA" id="ARBA00008335"/>
    </source>
</evidence>
<keyword evidence="4 8" id="KW-0812">Transmembrane</keyword>
<feature type="transmembrane region" description="Helical" evidence="8">
    <location>
        <begin position="137"/>
        <end position="158"/>
    </location>
</feature>
<dbReference type="InterPro" id="IPR020846">
    <property type="entry name" value="MFS_dom"/>
</dbReference>
<evidence type="ECO:0000256" key="3">
    <source>
        <dbReference type="ARBA" id="ARBA00022448"/>
    </source>
</evidence>
<feature type="transmembrane region" description="Helical" evidence="8">
    <location>
        <begin position="41"/>
        <end position="62"/>
    </location>
</feature>
<keyword evidence="6 8" id="KW-0472">Membrane</keyword>
<name>A0A5M3XSR5_9ACTN</name>
<evidence type="ECO:0000256" key="7">
    <source>
        <dbReference type="SAM" id="MobiDB-lite"/>
    </source>
</evidence>
<dbReference type="Gene3D" id="1.20.1250.20">
    <property type="entry name" value="MFS general substrate transporter like domains"/>
    <property type="match status" value="2"/>
</dbReference>
<accession>A0A5M3XSR5</accession>
<feature type="transmembrane region" description="Helical" evidence="8">
    <location>
        <begin position="245"/>
        <end position="264"/>
    </location>
</feature>
<protein>
    <recommendedName>
        <fullName evidence="9">Major facilitator superfamily (MFS) profile domain-containing protein</fullName>
    </recommendedName>
</protein>
<dbReference type="EMBL" id="BLAF01000032">
    <property type="protein sequence ID" value="GES22611.1"/>
    <property type="molecule type" value="Genomic_DNA"/>
</dbReference>
<dbReference type="Pfam" id="PF07690">
    <property type="entry name" value="MFS_1"/>
    <property type="match status" value="1"/>
</dbReference>
<evidence type="ECO:0000256" key="4">
    <source>
        <dbReference type="ARBA" id="ARBA00022692"/>
    </source>
</evidence>
<dbReference type="PANTHER" id="PTHR23514:SF3">
    <property type="entry name" value="BYPASS OF STOP CODON PROTEIN 6"/>
    <property type="match status" value="1"/>
</dbReference>
<feature type="transmembrane region" description="Helical" evidence="8">
    <location>
        <begin position="12"/>
        <end position="35"/>
    </location>
</feature>
<sequence length="397" mass="40963">MQPGYQRDVATWVAFAALFAFGILNAALGPVLPYLRQTEHTSYLAGALHQVAFAIGGMAAGIQASRSHAPRRRTIVVGLSGAAVTGLLLGYGQVFPLTMTAAFLVSAFATAALIRVWAALADMHHRYRAVAMTEGEVAVSLAGIVTPAVVSACAATALGWRFSFVIAFALVIATAIAVRATRLPDSAPRTGVDTTEHHNAEPAGQHRHSHLRTLTTIFAVVGLEFTLSFWAASYLHDVVGITQDTAVALVSALYAANLAGRVLASRLVRRLPPTTVLRLSLATALAGTPVMLAADNPVLVTVGLAVTGIGIGGTFPLASSLHVAASGRTADQALGQILTVAGIGQITGPLVAGALAQTTDLRLGLLVLPALTVLAATTTRASRRARSIGGTTTESPH</sequence>
<comment type="subcellular location">
    <subcellularLocation>
        <location evidence="1">Cell membrane</location>
        <topology evidence="1">Multi-pass membrane protein</topology>
    </subcellularLocation>
</comment>